<dbReference type="EMBL" id="CAFBOF010000007">
    <property type="protein sequence ID" value="CAB4972467.1"/>
    <property type="molecule type" value="Genomic_DNA"/>
</dbReference>
<evidence type="ECO:0000256" key="7">
    <source>
        <dbReference type="ARBA" id="ARBA00023136"/>
    </source>
</evidence>
<evidence type="ECO:0000256" key="1">
    <source>
        <dbReference type="ARBA" id="ARBA00004236"/>
    </source>
</evidence>
<evidence type="ECO:0000256" key="3">
    <source>
        <dbReference type="ARBA" id="ARBA00022475"/>
    </source>
</evidence>
<dbReference type="CDD" id="cd03230">
    <property type="entry name" value="ABC_DR_subfamily_A"/>
    <property type="match status" value="1"/>
</dbReference>
<evidence type="ECO:0000256" key="2">
    <source>
        <dbReference type="ARBA" id="ARBA00022448"/>
    </source>
</evidence>
<evidence type="ECO:0000259" key="8">
    <source>
        <dbReference type="PROSITE" id="PS50893"/>
    </source>
</evidence>
<keyword evidence="4" id="KW-0547">Nucleotide-binding</keyword>
<dbReference type="SMART" id="SM00382">
    <property type="entry name" value="AAA"/>
    <property type="match status" value="1"/>
</dbReference>
<evidence type="ECO:0000313" key="9">
    <source>
        <dbReference type="EMBL" id="CAB4724366.1"/>
    </source>
</evidence>
<dbReference type="Gene3D" id="3.40.50.300">
    <property type="entry name" value="P-loop containing nucleotide triphosphate hydrolases"/>
    <property type="match status" value="1"/>
</dbReference>
<dbReference type="InterPro" id="IPR003593">
    <property type="entry name" value="AAA+_ATPase"/>
</dbReference>
<keyword evidence="2" id="KW-0813">Transport</keyword>
<dbReference type="GO" id="GO:0016887">
    <property type="term" value="F:ATP hydrolysis activity"/>
    <property type="evidence" value="ECO:0007669"/>
    <property type="project" value="InterPro"/>
</dbReference>
<accession>A0A6J7FIV5</accession>
<keyword evidence="3" id="KW-1003">Cell membrane</keyword>
<feature type="domain" description="ABC transporter" evidence="8">
    <location>
        <begin position="8"/>
        <end position="233"/>
    </location>
</feature>
<keyword evidence="5" id="KW-0067">ATP-binding</keyword>
<sequence>MSLSQNAIEVIDATKSYGSLRATENLSFSVNKGEVFGILGPNGAGKTTTVEMLEGYRFPDSGQVRVLGLDPKKDAATLHERVGVMLQEGGLSPGLKVAEALRLYRGLYTSPDDPERLLRLVELQDSSRTLIRRLSGGQRQRLSLALALIGRPEVIFLDEPTAGMDPRARLVTWEIIRQLRTDGVTVLLTTHGMDEAESLCDRVAILDRGALVAIGSPRDLTTRSDAQETRFTAQSELDLVSLAIALGIERVSLTEYQPGQYSVAAEPTPDLIARLAIWLREQNVRLGTLEAGQRSLEEVFLRLTGEGENR</sequence>
<keyword evidence="7" id="KW-0472">Membrane</keyword>
<dbReference type="Pfam" id="PF00005">
    <property type="entry name" value="ABC_tran"/>
    <property type="match status" value="1"/>
</dbReference>
<dbReference type="SUPFAM" id="SSF52540">
    <property type="entry name" value="P-loop containing nucleoside triphosphate hydrolases"/>
    <property type="match status" value="1"/>
</dbReference>
<evidence type="ECO:0000313" key="12">
    <source>
        <dbReference type="EMBL" id="CAB5013446.1"/>
    </source>
</evidence>
<dbReference type="FunFam" id="3.40.50.300:FF:000589">
    <property type="entry name" value="ABC transporter, ATP-binding subunit"/>
    <property type="match status" value="1"/>
</dbReference>
<proteinExistence type="predicted"/>
<name>A0A6J7FIV5_9ZZZZ</name>
<organism evidence="10">
    <name type="scientific">freshwater metagenome</name>
    <dbReference type="NCBI Taxonomy" id="449393"/>
    <lineage>
        <taxon>unclassified sequences</taxon>
        <taxon>metagenomes</taxon>
        <taxon>ecological metagenomes</taxon>
    </lineage>
</organism>
<reference evidence="10" key="1">
    <citation type="submission" date="2020-05" db="EMBL/GenBank/DDBJ databases">
        <authorList>
            <person name="Chiriac C."/>
            <person name="Salcher M."/>
            <person name="Ghai R."/>
            <person name="Kavagutti S V."/>
        </authorList>
    </citation>
    <scope>NUCLEOTIDE SEQUENCE</scope>
</reference>
<dbReference type="InterPro" id="IPR017871">
    <property type="entry name" value="ABC_transporter-like_CS"/>
</dbReference>
<protein>
    <submittedName>
        <fullName evidence="10">Unannotated protein</fullName>
    </submittedName>
</protein>
<dbReference type="EMBL" id="CAFBMM010000002">
    <property type="protein sequence ID" value="CAB4895366.1"/>
    <property type="molecule type" value="Genomic_DNA"/>
</dbReference>
<dbReference type="PROSITE" id="PS50893">
    <property type="entry name" value="ABC_TRANSPORTER_2"/>
    <property type="match status" value="1"/>
</dbReference>
<dbReference type="InterPro" id="IPR003439">
    <property type="entry name" value="ABC_transporter-like_ATP-bd"/>
</dbReference>
<evidence type="ECO:0000313" key="11">
    <source>
        <dbReference type="EMBL" id="CAB4972467.1"/>
    </source>
</evidence>
<keyword evidence="6" id="KW-1278">Translocase</keyword>
<gene>
    <name evidence="9" type="ORF">UFOPK2683_00869</name>
    <name evidence="10" type="ORF">UFOPK3605_00164</name>
    <name evidence="11" type="ORF">UFOPK3897_00555</name>
    <name evidence="12" type="ORF">UFOPK4121_00186</name>
</gene>
<dbReference type="GO" id="GO:0005524">
    <property type="term" value="F:ATP binding"/>
    <property type="evidence" value="ECO:0007669"/>
    <property type="project" value="UniProtKB-KW"/>
</dbReference>
<dbReference type="EMBL" id="CAFBPQ010000002">
    <property type="protein sequence ID" value="CAB5013446.1"/>
    <property type="molecule type" value="Genomic_DNA"/>
</dbReference>
<comment type="subcellular location">
    <subcellularLocation>
        <location evidence="1">Cell membrane</location>
    </subcellularLocation>
</comment>
<dbReference type="PANTHER" id="PTHR42711:SF16">
    <property type="entry name" value="ABC TRANSPORTER ATP-BINDING PROTEIN"/>
    <property type="match status" value="1"/>
</dbReference>
<evidence type="ECO:0000256" key="4">
    <source>
        <dbReference type="ARBA" id="ARBA00022741"/>
    </source>
</evidence>
<evidence type="ECO:0000256" key="5">
    <source>
        <dbReference type="ARBA" id="ARBA00022840"/>
    </source>
</evidence>
<dbReference type="InterPro" id="IPR050763">
    <property type="entry name" value="ABC_transporter_ATP-binding"/>
</dbReference>
<dbReference type="GO" id="GO:0005886">
    <property type="term" value="C:plasma membrane"/>
    <property type="evidence" value="ECO:0007669"/>
    <property type="project" value="UniProtKB-SubCell"/>
</dbReference>
<evidence type="ECO:0000313" key="10">
    <source>
        <dbReference type="EMBL" id="CAB4895366.1"/>
    </source>
</evidence>
<dbReference type="AlphaFoldDB" id="A0A6J7FIV5"/>
<dbReference type="PROSITE" id="PS00211">
    <property type="entry name" value="ABC_TRANSPORTER_1"/>
    <property type="match status" value="1"/>
</dbReference>
<dbReference type="EMBL" id="CAEZYK010000043">
    <property type="protein sequence ID" value="CAB4724366.1"/>
    <property type="molecule type" value="Genomic_DNA"/>
</dbReference>
<dbReference type="InterPro" id="IPR027417">
    <property type="entry name" value="P-loop_NTPase"/>
</dbReference>
<dbReference type="PANTHER" id="PTHR42711">
    <property type="entry name" value="ABC TRANSPORTER ATP-BINDING PROTEIN"/>
    <property type="match status" value="1"/>
</dbReference>
<evidence type="ECO:0000256" key="6">
    <source>
        <dbReference type="ARBA" id="ARBA00022967"/>
    </source>
</evidence>